<dbReference type="InterPro" id="IPR044147">
    <property type="entry name" value="UdgB-like"/>
</dbReference>
<dbReference type="GO" id="GO:0006284">
    <property type="term" value="P:base-excision repair"/>
    <property type="evidence" value="ECO:0007669"/>
    <property type="project" value="InterPro"/>
</dbReference>
<protein>
    <recommendedName>
        <fullName evidence="9">Type-5 uracil-DNA glycosylase</fullName>
    </recommendedName>
</protein>
<sequence length="308" mass="34238">MVERAHAGCGAVRVERRARGRRPRASRDLLRARDRCQRRGDRALLVARVAVTARVARARRAPRAPGAGGARPAHAPATFSSLAAVERAVIGCERCPRLRRYCERIARERKRAFATQAYWGKPVPGFGDPRARLLVIGLAPAAHGGNRTGRVFTGDSSGSWLYEALHRFGFSNQPDSTGRGDRLALTGCYVTAAARCAPPANRPTPRELSRCRPYLEAEIRLLRDVRVIVTLGHIAHRAWLGASGLWERMGPRERPRFAHGAEFALPGGSVLLCSYHPSRQNTNTGRLTRPMWHDVFRRARERVDGLER</sequence>
<keyword evidence="6" id="KW-0411">Iron-sulfur</keyword>
<dbReference type="PANTHER" id="PTHR33693">
    <property type="entry name" value="TYPE-5 URACIL-DNA GLYCOSYLASE"/>
    <property type="match status" value="1"/>
</dbReference>
<dbReference type="PANTHER" id="PTHR33693:SF3">
    <property type="entry name" value="TYPE-5 URACIL-DNA GLYCOSYLASE"/>
    <property type="match status" value="1"/>
</dbReference>
<keyword evidence="4" id="KW-0378">Hydrolase</keyword>
<evidence type="ECO:0000259" key="10">
    <source>
        <dbReference type="SMART" id="SM00986"/>
    </source>
</evidence>
<feature type="domain" description="Uracil-DNA glycosylase-like" evidence="10">
    <location>
        <begin position="124"/>
        <end position="296"/>
    </location>
</feature>
<evidence type="ECO:0000256" key="9">
    <source>
        <dbReference type="ARBA" id="ARBA00023887"/>
    </source>
</evidence>
<dbReference type="SMART" id="SM00986">
    <property type="entry name" value="UDG"/>
    <property type="match status" value="1"/>
</dbReference>
<evidence type="ECO:0000256" key="3">
    <source>
        <dbReference type="ARBA" id="ARBA00022763"/>
    </source>
</evidence>
<dbReference type="Gene3D" id="3.40.470.10">
    <property type="entry name" value="Uracil-DNA glycosylase-like domain"/>
    <property type="match status" value="1"/>
</dbReference>
<proteinExistence type="inferred from homology"/>
<evidence type="ECO:0000256" key="4">
    <source>
        <dbReference type="ARBA" id="ARBA00022801"/>
    </source>
</evidence>
<dbReference type="GO" id="GO:0004844">
    <property type="term" value="F:uracil DNA N-glycosylase activity"/>
    <property type="evidence" value="ECO:0007669"/>
    <property type="project" value="InterPro"/>
</dbReference>
<dbReference type="InterPro" id="IPR051536">
    <property type="entry name" value="UDG_Type-4/5"/>
</dbReference>
<dbReference type="InterPro" id="IPR036895">
    <property type="entry name" value="Uracil-DNA_glycosylase-like_sf"/>
</dbReference>
<keyword evidence="7" id="KW-0234">DNA repair</keyword>
<accession>A0A538SNF2</accession>
<keyword evidence="1" id="KW-0004">4Fe-4S</keyword>
<gene>
    <name evidence="11" type="ORF">E6K72_08840</name>
</gene>
<dbReference type="GO" id="GO:0051539">
    <property type="term" value="F:4 iron, 4 sulfur cluster binding"/>
    <property type="evidence" value="ECO:0007669"/>
    <property type="project" value="UniProtKB-KW"/>
</dbReference>
<comment type="caution">
    <text evidence="11">The sequence shown here is derived from an EMBL/GenBank/DDBJ whole genome shotgun (WGS) entry which is preliminary data.</text>
</comment>
<reference evidence="11 12" key="1">
    <citation type="journal article" date="2019" name="Nat. Microbiol.">
        <title>Mediterranean grassland soil C-N compound turnover is dependent on rainfall and depth, and is mediated by genomically divergent microorganisms.</title>
        <authorList>
            <person name="Diamond S."/>
            <person name="Andeer P.F."/>
            <person name="Li Z."/>
            <person name="Crits-Christoph A."/>
            <person name="Burstein D."/>
            <person name="Anantharaman K."/>
            <person name="Lane K.R."/>
            <person name="Thomas B.C."/>
            <person name="Pan C."/>
            <person name="Northen T.R."/>
            <person name="Banfield J.F."/>
        </authorList>
    </citation>
    <scope>NUCLEOTIDE SEQUENCE [LARGE SCALE GENOMIC DNA]</scope>
    <source>
        <strain evidence="11">WS_2</strain>
    </source>
</reference>
<dbReference type="InterPro" id="IPR005122">
    <property type="entry name" value="Uracil-DNA_glycosylase-like"/>
</dbReference>
<evidence type="ECO:0000256" key="7">
    <source>
        <dbReference type="ARBA" id="ARBA00023204"/>
    </source>
</evidence>
<dbReference type="SMART" id="SM00987">
    <property type="entry name" value="UreE_C"/>
    <property type="match status" value="1"/>
</dbReference>
<dbReference type="Proteomes" id="UP000317716">
    <property type="component" value="Unassembled WGS sequence"/>
</dbReference>
<dbReference type="GO" id="GO:0033958">
    <property type="term" value="F:DNA-deoxyinosine glycosylase activity"/>
    <property type="evidence" value="ECO:0007669"/>
    <property type="project" value="InterPro"/>
</dbReference>
<evidence type="ECO:0000256" key="2">
    <source>
        <dbReference type="ARBA" id="ARBA00022723"/>
    </source>
</evidence>
<evidence type="ECO:0000313" key="11">
    <source>
        <dbReference type="EMBL" id="TMQ52908.1"/>
    </source>
</evidence>
<keyword evidence="5" id="KW-0408">Iron</keyword>
<dbReference type="EMBL" id="VBOS01000311">
    <property type="protein sequence ID" value="TMQ52908.1"/>
    <property type="molecule type" value="Genomic_DNA"/>
</dbReference>
<organism evidence="11 12">
    <name type="scientific">Eiseniibacteriota bacterium</name>
    <dbReference type="NCBI Taxonomy" id="2212470"/>
    <lineage>
        <taxon>Bacteria</taxon>
        <taxon>Candidatus Eiseniibacteriota</taxon>
    </lineage>
</organism>
<evidence type="ECO:0000313" key="12">
    <source>
        <dbReference type="Proteomes" id="UP000317716"/>
    </source>
</evidence>
<name>A0A538SNF2_UNCEI</name>
<keyword evidence="3" id="KW-0227">DNA damage</keyword>
<dbReference type="Pfam" id="PF03167">
    <property type="entry name" value="UDG"/>
    <property type="match status" value="1"/>
</dbReference>
<evidence type="ECO:0000256" key="6">
    <source>
        <dbReference type="ARBA" id="ARBA00023014"/>
    </source>
</evidence>
<evidence type="ECO:0000256" key="5">
    <source>
        <dbReference type="ARBA" id="ARBA00023004"/>
    </source>
</evidence>
<dbReference type="AlphaFoldDB" id="A0A538SNF2"/>
<evidence type="ECO:0000256" key="8">
    <source>
        <dbReference type="ARBA" id="ARBA00023779"/>
    </source>
</evidence>
<dbReference type="SUPFAM" id="SSF52141">
    <property type="entry name" value="Uracil-DNA glycosylase-like"/>
    <property type="match status" value="1"/>
</dbReference>
<evidence type="ECO:0000256" key="1">
    <source>
        <dbReference type="ARBA" id="ARBA00022485"/>
    </source>
</evidence>
<dbReference type="GO" id="GO:0046872">
    <property type="term" value="F:metal ion binding"/>
    <property type="evidence" value="ECO:0007669"/>
    <property type="project" value="UniProtKB-KW"/>
</dbReference>
<keyword evidence="2" id="KW-0479">Metal-binding</keyword>
<comment type="similarity">
    <text evidence="8">Belongs to the uracil-DNA glycosylase (UDG) superfamily. Type 5 (UDGb) family.</text>
</comment>
<dbReference type="CDD" id="cd10031">
    <property type="entry name" value="UDG-F5_TTUDGB_like"/>
    <property type="match status" value="1"/>
</dbReference>